<dbReference type="PROSITE" id="PS50157">
    <property type="entry name" value="ZINC_FINGER_C2H2_2"/>
    <property type="match status" value="1"/>
</dbReference>
<keyword evidence="3" id="KW-1133">Transmembrane helix</keyword>
<feature type="domain" description="C2H2-type" evidence="4">
    <location>
        <begin position="489"/>
        <end position="517"/>
    </location>
</feature>
<accession>A0ABN8L5U0</accession>
<evidence type="ECO:0000256" key="1">
    <source>
        <dbReference type="PROSITE-ProRule" id="PRU00042"/>
    </source>
</evidence>
<evidence type="ECO:0000256" key="2">
    <source>
        <dbReference type="SAM" id="MobiDB-lite"/>
    </source>
</evidence>
<keyword evidence="3" id="KW-0472">Membrane</keyword>
<feature type="transmembrane region" description="Helical" evidence="3">
    <location>
        <begin position="6"/>
        <end position="26"/>
    </location>
</feature>
<gene>
    <name evidence="5" type="ORF">CHILSU_LOCUS7549</name>
</gene>
<dbReference type="SMART" id="SM00355">
    <property type="entry name" value="ZnF_C2H2"/>
    <property type="match status" value="3"/>
</dbReference>
<organism evidence="5 6">
    <name type="scientific">Chilo suppressalis</name>
    <name type="common">Asiatic rice borer moth</name>
    <dbReference type="NCBI Taxonomy" id="168631"/>
    <lineage>
        <taxon>Eukaryota</taxon>
        <taxon>Metazoa</taxon>
        <taxon>Ecdysozoa</taxon>
        <taxon>Arthropoda</taxon>
        <taxon>Hexapoda</taxon>
        <taxon>Insecta</taxon>
        <taxon>Pterygota</taxon>
        <taxon>Neoptera</taxon>
        <taxon>Endopterygota</taxon>
        <taxon>Lepidoptera</taxon>
        <taxon>Glossata</taxon>
        <taxon>Ditrysia</taxon>
        <taxon>Pyraloidea</taxon>
        <taxon>Crambidae</taxon>
        <taxon>Crambinae</taxon>
        <taxon>Chilo</taxon>
    </lineage>
</organism>
<sequence length="599" mass="68635">MVAQEYLIYASVFFLSLVKIVSYYTVKRRASMYNKSGSVLTSIPETSEEEEVKKWVPKKKHDVLKAKYKCLKKLFQVYDASVIGILPEPCAAETEYRDVDDSSSRSRCRRKRSHRTKTDACAGTTELTSGDVTEVEDIGKPSTVATAVIRELKIPQCSCTSTQLDAATTTTIAHSKLDRYATTENSKSNITEQDYKGSEVAQTLDRSPYPVPYLMVPDRPKLTRFQCFIQRIFGIKRERSYKNLVPLHGHVYAASDNNILPYEKRRRRGLRFRKLRRPKKIQSESALNVKSPMILTYVQSVQKNCLMDTTPRQCPILGCRMIFYGIINYNDHLNLCHFTERKHICHYCHEGFEKEQEKYMHESEHIGINKLSLPNVATARQRVASITQTDPELTKCDVAEDKLKKIVSFFDKLANPDQIVTEMKKKRYSESNIHCSQRPKDDCSENASTNSETDKRTVSCVSLHGKKKVATPVDSRLASKHSCSSNNPVTCQLCGDSFDYRRQLSLHVDLEHRVHDKFSKFHSCAGITNTRRRCDLITEDGKINFKSEDIRDKELRRKSEESLTYVPSTNIVCYTSMESVNSKVPMGYKWEPGTKIIRV</sequence>
<keyword evidence="1" id="KW-0862">Zinc</keyword>
<feature type="region of interest" description="Disordered" evidence="2">
    <location>
        <begin position="431"/>
        <end position="450"/>
    </location>
</feature>
<keyword evidence="1" id="KW-0863">Zinc-finger</keyword>
<evidence type="ECO:0000313" key="6">
    <source>
        <dbReference type="Proteomes" id="UP001153292"/>
    </source>
</evidence>
<evidence type="ECO:0000256" key="3">
    <source>
        <dbReference type="SAM" id="Phobius"/>
    </source>
</evidence>
<keyword evidence="1" id="KW-0479">Metal-binding</keyword>
<dbReference type="PROSITE" id="PS00028">
    <property type="entry name" value="ZINC_FINGER_C2H2_1"/>
    <property type="match status" value="3"/>
</dbReference>
<dbReference type="InterPro" id="IPR013087">
    <property type="entry name" value="Znf_C2H2_type"/>
</dbReference>
<evidence type="ECO:0000313" key="5">
    <source>
        <dbReference type="EMBL" id="CAH2988024.1"/>
    </source>
</evidence>
<keyword evidence="6" id="KW-1185">Reference proteome</keyword>
<dbReference type="EMBL" id="OU963921">
    <property type="protein sequence ID" value="CAH2988024.1"/>
    <property type="molecule type" value="Genomic_DNA"/>
</dbReference>
<proteinExistence type="predicted"/>
<protein>
    <recommendedName>
        <fullName evidence="4">C2H2-type domain-containing protein</fullName>
    </recommendedName>
</protein>
<dbReference type="Proteomes" id="UP001153292">
    <property type="component" value="Chromosome 28"/>
</dbReference>
<evidence type="ECO:0000259" key="4">
    <source>
        <dbReference type="PROSITE" id="PS50157"/>
    </source>
</evidence>
<reference evidence="5" key="1">
    <citation type="submission" date="2021-12" db="EMBL/GenBank/DDBJ databases">
        <authorList>
            <person name="King R."/>
        </authorList>
    </citation>
    <scope>NUCLEOTIDE SEQUENCE</scope>
</reference>
<name>A0ABN8L5U0_CHISP</name>
<keyword evidence="3" id="KW-0812">Transmembrane</keyword>